<comment type="caution">
    <text evidence="1">The sequence shown here is derived from an EMBL/GenBank/DDBJ whole genome shotgun (WGS) entry which is preliminary data.</text>
</comment>
<evidence type="ECO:0000313" key="1">
    <source>
        <dbReference type="EMBL" id="KAI3692537.1"/>
    </source>
</evidence>
<name>A0ACB8Z445_ARCLA</name>
<protein>
    <submittedName>
        <fullName evidence="1">Uncharacterized protein</fullName>
    </submittedName>
</protein>
<reference evidence="2" key="1">
    <citation type="journal article" date="2022" name="Mol. Ecol. Resour.">
        <title>The genomes of chicory, endive, great burdock and yacon provide insights into Asteraceae palaeo-polyploidization history and plant inulin production.</title>
        <authorList>
            <person name="Fan W."/>
            <person name="Wang S."/>
            <person name="Wang H."/>
            <person name="Wang A."/>
            <person name="Jiang F."/>
            <person name="Liu H."/>
            <person name="Zhao H."/>
            <person name="Xu D."/>
            <person name="Zhang Y."/>
        </authorList>
    </citation>
    <scope>NUCLEOTIDE SEQUENCE [LARGE SCALE GENOMIC DNA]</scope>
    <source>
        <strain evidence="2">cv. Niubang</strain>
    </source>
</reference>
<proteinExistence type="predicted"/>
<keyword evidence="2" id="KW-1185">Reference proteome</keyword>
<accession>A0ACB8Z445</accession>
<evidence type="ECO:0000313" key="2">
    <source>
        <dbReference type="Proteomes" id="UP001055879"/>
    </source>
</evidence>
<reference evidence="1 2" key="2">
    <citation type="journal article" date="2022" name="Mol. Ecol. Resour.">
        <title>The genomes of chicory, endive, great burdock and yacon provide insights into Asteraceae paleo-polyploidization history and plant inulin production.</title>
        <authorList>
            <person name="Fan W."/>
            <person name="Wang S."/>
            <person name="Wang H."/>
            <person name="Wang A."/>
            <person name="Jiang F."/>
            <person name="Liu H."/>
            <person name="Zhao H."/>
            <person name="Xu D."/>
            <person name="Zhang Y."/>
        </authorList>
    </citation>
    <scope>NUCLEOTIDE SEQUENCE [LARGE SCALE GENOMIC DNA]</scope>
    <source>
        <strain evidence="2">cv. Niubang</strain>
    </source>
</reference>
<gene>
    <name evidence="1" type="ORF">L6452_32354</name>
</gene>
<organism evidence="1 2">
    <name type="scientific">Arctium lappa</name>
    <name type="common">Greater burdock</name>
    <name type="synonym">Lappa major</name>
    <dbReference type="NCBI Taxonomy" id="4217"/>
    <lineage>
        <taxon>Eukaryota</taxon>
        <taxon>Viridiplantae</taxon>
        <taxon>Streptophyta</taxon>
        <taxon>Embryophyta</taxon>
        <taxon>Tracheophyta</taxon>
        <taxon>Spermatophyta</taxon>
        <taxon>Magnoliopsida</taxon>
        <taxon>eudicotyledons</taxon>
        <taxon>Gunneridae</taxon>
        <taxon>Pentapetalae</taxon>
        <taxon>asterids</taxon>
        <taxon>campanulids</taxon>
        <taxon>Asterales</taxon>
        <taxon>Asteraceae</taxon>
        <taxon>Carduoideae</taxon>
        <taxon>Cardueae</taxon>
        <taxon>Arctiinae</taxon>
        <taxon>Arctium</taxon>
    </lineage>
</organism>
<dbReference type="Proteomes" id="UP001055879">
    <property type="component" value="Linkage Group LG11"/>
</dbReference>
<sequence>MPFLQCSLFFNDTSVDHEFNPGSLVLPSHLDDIVTPFQLLVWCENSQETPPIVPSCGSAVSCKKGFENFPQ</sequence>
<dbReference type="EMBL" id="CM042057">
    <property type="protein sequence ID" value="KAI3692537.1"/>
    <property type="molecule type" value="Genomic_DNA"/>
</dbReference>